<feature type="transmembrane region" description="Helical" evidence="2">
    <location>
        <begin position="475"/>
        <end position="493"/>
    </location>
</feature>
<sequence length="728" mass="74254">MTALDRLAEALLRLAARRWPASVREVQLQEWSAELHALRTEPGAGAGRRAFGQLRFAFSLAAAAPVDDEDGVPRGWRDALPAAGRALQPFAVLVFFGLIAIGPAAGVLRAVNEWLLGLAGVKIGWPSGATITALTSVPALLVLTIVAWWLGRRMPLGLPRLGRAGSAAAAPLPLALAFAVLVVGTQSSIGIDGETFAVCLVIGAPVWAALTAALAAAVARLTSTRRRWWPVAVLLALVGTPLVVELAVTAAVLPSIAASGADLSAAFAWAPDLVSGAVLGGGADSWYQSHGAISLFNATNAYPVHLLILTGVALGYGVGAAHPRPPRPAPVPVPTTAPMRLRPSTVTAGVVALLVGLISWAYTLTVLTPAMPRVGETAPMPGGDGELYMWVAELRWGGVTLAALGLLLATADRRAGPLAAAMQTVALLVTDGVLARTESPTLRTALTAGAITATVAWAVAGPTLGRDGLAARRRLAWTAVIAACCGPIMLGQGTPAVNHPFLPTGLSVTTALVAAGLALVAARSAAAARPVPLHPTWSAAVTAAPVLLLGALGLTTGAGVPSDITITGLLLSAPMLLTVIAVMRTRRPAGGWARPTLWTVLVLTSPVLSFLLVAASLLLSMFAANVLFTVAGSSWAADGMSLLPGAVILTLTIGVLTARKLIRTPEPPPGHPALPAPHPTPPPGQPAVPPHAPALHPPALNRPSPQLPVLHPPSLQPAPPAGRPAARL</sequence>
<feature type="transmembrane region" description="Helical" evidence="2">
    <location>
        <begin position="564"/>
        <end position="583"/>
    </location>
</feature>
<dbReference type="Proteomes" id="UP001501470">
    <property type="component" value="Unassembled WGS sequence"/>
</dbReference>
<feature type="transmembrane region" description="Helical" evidence="2">
    <location>
        <begin position="537"/>
        <end position="558"/>
    </location>
</feature>
<feature type="transmembrane region" description="Helical" evidence="2">
    <location>
        <begin position="195"/>
        <end position="219"/>
    </location>
</feature>
<evidence type="ECO:0000256" key="1">
    <source>
        <dbReference type="SAM" id="MobiDB-lite"/>
    </source>
</evidence>
<organism evidence="3 4">
    <name type="scientific">Dactylosporangium maewongense</name>
    <dbReference type="NCBI Taxonomy" id="634393"/>
    <lineage>
        <taxon>Bacteria</taxon>
        <taxon>Bacillati</taxon>
        <taxon>Actinomycetota</taxon>
        <taxon>Actinomycetes</taxon>
        <taxon>Micromonosporales</taxon>
        <taxon>Micromonosporaceae</taxon>
        <taxon>Dactylosporangium</taxon>
    </lineage>
</organism>
<feature type="transmembrane region" description="Helical" evidence="2">
    <location>
        <begin position="595"/>
        <end position="628"/>
    </location>
</feature>
<gene>
    <name evidence="3" type="ORF">GCM10009827_047590</name>
</gene>
<feature type="transmembrane region" description="Helical" evidence="2">
    <location>
        <begin position="163"/>
        <end position="183"/>
    </location>
</feature>
<feature type="compositionally biased region" description="Pro residues" evidence="1">
    <location>
        <begin position="665"/>
        <end position="696"/>
    </location>
</feature>
<comment type="caution">
    <text evidence="3">The sequence shown here is derived from an EMBL/GenBank/DDBJ whole genome shotgun (WGS) entry which is preliminary data.</text>
</comment>
<evidence type="ECO:0008006" key="5">
    <source>
        <dbReference type="Google" id="ProtNLM"/>
    </source>
</evidence>
<keyword evidence="2" id="KW-0812">Transmembrane</keyword>
<feature type="compositionally biased region" description="Pro residues" evidence="1">
    <location>
        <begin position="710"/>
        <end position="722"/>
    </location>
</feature>
<feature type="region of interest" description="Disordered" evidence="1">
    <location>
        <begin position="662"/>
        <end position="728"/>
    </location>
</feature>
<feature type="transmembrane region" description="Helical" evidence="2">
    <location>
        <begin position="131"/>
        <end position="151"/>
    </location>
</feature>
<evidence type="ECO:0000313" key="3">
    <source>
        <dbReference type="EMBL" id="GAA1525363.1"/>
    </source>
</evidence>
<proteinExistence type="predicted"/>
<evidence type="ECO:0000313" key="4">
    <source>
        <dbReference type="Proteomes" id="UP001501470"/>
    </source>
</evidence>
<keyword evidence="2" id="KW-1133">Transmembrane helix</keyword>
<accession>A0ABN2ATC5</accession>
<protein>
    <recommendedName>
        <fullName evidence="5">Integral membrane protein</fullName>
    </recommendedName>
</protein>
<feature type="transmembrane region" description="Helical" evidence="2">
    <location>
        <begin position="304"/>
        <end position="323"/>
    </location>
</feature>
<feature type="transmembrane region" description="Helical" evidence="2">
    <location>
        <begin position="387"/>
        <end position="408"/>
    </location>
</feature>
<keyword evidence="2" id="KW-0472">Membrane</keyword>
<feature type="transmembrane region" description="Helical" evidence="2">
    <location>
        <begin position="231"/>
        <end position="253"/>
    </location>
</feature>
<evidence type="ECO:0000256" key="2">
    <source>
        <dbReference type="SAM" id="Phobius"/>
    </source>
</evidence>
<keyword evidence="4" id="KW-1185">Reference proteome</keyword>
<feature type="transmembrane region" description="Helical" evidence="2">
    <location>
        <begin position="640"/>
        <end position="658"/>
    </location>
</feature>
<feature type="transmembrane region" description="Helical" evidence="2">
    <location>
        <begin position="90"/>
        <end position="111"/>
    </location>
</feature>
<feature type="transmembrane region" description="Helical" evidence="2">
    <location>
        <begin position="344"/>
        <end position="367"/>
    </location>
</feature>
<reference evidence="3 4" key="1">
    <citation type="journal article" date="2019" name="Int. J. Syst. Evol. Microbiol.">
        <title>The Global Catalogue of Microorganisms (GCM) 10K type strain sequencing project: providing services to taxonomists for standard genome sequencing and annotation.</title>
        <authorList>
            <consortium name="The Broad Institute Genomics Platform"/>
            <consortium name="The Broad Institute Genome Sequencing Center for Infectious Disease"/>
            <person name="Wu L."/>
            <person name="Ma J."/>
        </authorList>
    </citation>
    <scope>NUCLEOTIDE SEQUENCE [LARGE SCALE GENOMIC DNA]</scope>
    <source>
        <strain evidence="3 4">JCM 15933</strain>
    </source>
</reference>
<feature type="transmembrane region" description="Helical" evidence="2">
    <location>
        <begin position="505"/>
        <end position="525"/>
    </location>
</feature>
<dbReference type="EMBL" id="BAAAQD010000009">
    <property type="protein sequence ID" value="GAA1525363.1"/>
    <property type="molecule type" value="Genomic_DNA"/>
</dbReference>
<name>A0ABN2ATC5_9ACTN</name>
<dbReference type="RefSeq" id="WP_344504255.1">
    <property type="nucleotide sequence ID" value="NZ_BAAAQD010000009.1"/>
</dbReference>